<feature type="region of interest" description="Disordered" evidence="1">
    <location>
        <begin position="73"/>
        <end position="127"/>
    </location>
</feature>
<comment type="caution">
    <text evidence="3">The sequence shown here is derived from an EMBL/GenBank/DDBJ whole genome shotgun (WGS) entry which is preliminary data.</text>
</comment>
<gene>
    <name evidence="3" type="primary">Acey_s0096.g2875</name>
    <name evidence="3" type="ORF">Y032_0096g2875</name>
</gene>
<organism evidence="3 4">
    <name type="scientific">Ancylostoma ceylanicum</name>
    <dbReference type="NCBI Taxonomy" id="53326"/>
    <lineage>
        <taxon>Eukaryota</taxon>
        <taxon>Metazoa</taxon>
        <taxon>Ecdysozoa</taxon>
        <taxon>Nematoda</taxon>
        <taxon>Chromadorea</taxon>
        <taxon>Rhabditida</taxon>
        <taxon>Rhabditina</taxon>
        <taxon>Rhabditomorpha</taxon>
        <taxon>Strongyloidea</taxon>
        <taxon>Ancylostomatidae</taxon>
        <taxon>Ancylostomatinae</taxon>
        <taxon>Ancylostoma</taxon>
    </lineage>
</organism>
<evidence type="ECO:0000313" key="3">
    <source>
        <dbReference type="EMBL" id="EYC02978.1"/>
    </source>
</evidence>
<proteinExistence type="predicted"/>
<accession>A0A016TK61</accession>
<dbReference type="InterPro" id="IPR028079">
    <property type="entry name" value="RNase_Zc3h12a_2"/>
</dbReference>
<dbReference type="Proteomes" id="UP000024635">
    <property type="component" value="Unassembled WGS sequence"/>
</dbReference>
<dbReference type="AlphaFoldDB" id="A0A016TK61"/>
<evidence type="ECO:0000313" key="4">
    <source>
        <dbReference type="Proteomes" id="UP000024635"/>
    </source>
</evidence>
<dbReference type="Gene3D" id="3.40.50.11980">
    <property type="match status" value="1"/>
</dbReference>
<feature type="region of interest" description="Disordered" evidence="1">
    <location>
        <begin position="186"/>
        <end position="233"/>
    </location>
</feature>
<dbReference type="EMBL" id="JARK01001432">
    <property type="protein sequence ID" value="EYC02978.1"/>
    <property type="molecule type" value="Genomic_DNA"/>
</dbReference>
<dbReference type="Pfam" id="PF14626">
    <property type="entry name" value="RNase_Zc3h12a_2"/>
    <property type="match status" value="1"/>
</dbReference>
<feature type="region of interest" description="Disordered" evidence="1">
    <location>
        <begin position="1"/>
        <end position="37"/>
    </location>
</feature>
<keyword evidence="4" id="KW-1185">Reference proteome</keyword>
<evidence type="ECO:0000256" key="1">
    <source>
        <dbReference type="SAM" id="MobiDB-lite"/>
    </source>
</evidence>
<feature type="compositionally biased region" description="Basic and acidic residues" evidence="1">
    <location>
        <begin position="215"/>
        <end position="233"/>
    </location>
</feature>
<feature type="compositionally biased region" description="Basic and acidic residues" evidence="1">
    <location>
        <begin position="21"/>
        <end position="35"/>
    </location>
</feature>
<reference evidence="4" key="1">
    <citation type="journal article" date="2015" name="Nat. Genet.">
        <title>The genome and transcriptome of the zoonotic hookworm Ancylostoma ceylanicum identify infection-specific gene families.</title>
        <authorList>
            <person name="Schwarz E.M."/>
            <person name="Hu Y."/>
            <person name="Antoshechkin I."/>
            <person name="Miller M.M."/>
            <person name="Sternberg P.W."/>
            <person name="Aroian R.V."/>
        </authorList>
    </citation>
    <scope>NUCLEOTIDE SEQUENCE</scope>
    <source>
        <strain evidence="4">HY135</strain>
    </source>
</reference>
<name>A0A016TK61_9BILA</name>
<protein>
    <recommendedName>
        <fullName evidence="2">Zc3h12a-like Ribonuclease NYN domain-containing protein</fullName>
    </recommendedName>
</protein>
<feature type="compositionally biased region" description="Polar residues" evidence="1">
    <location>
        <begin position="76"/>
        <end position="95"/>
    </location>
</feature>
<dbReference type="OrthoDB" id="5831858at2759"/>
<feature type="domain" description="Zc3h12a-like Ribonuclease NYN" evidence="2">
    <location>
        <begin position="427"/>
        <end position="516"/>
    </location>
</feature>
<feature type="compositionally biased region" description="Polar residues" evidence="1">
    <location>
        <begin position="186"/>
        <end position="212"/>
    </location>
</feature>
<evidence type="ECO:0000259" key="2">
    <source>
        <dbReference type="Pfam" id="PF14626"/>
    </source>
</evidence>
<feature type="compositionally biased region" description="Basic and acidic residues" evidence="1">
    <location>
        <begin position="98"/>
        <end position="127"/>
    </location>
</feature>
<sequence length="646" mass="73052">MTDDNGRCPGVPQVKPTASGSKDEDHGIFDPKSPRLVEPVFQMTEADWSKYGNSTNERKEKEVCRGTFYGFGFPSVPTTSNSPQSSASPAENGNVPQRYREASDSEWDAYERRKEEAIVTSEREGKSHIAPHNALHRRFSHDKVLNNHRAPGKPAAFVQRPQSVPHVQQTRAPVPERELYPVASTSLRSTQPIPRNPAAQNRNFHSQRTRGQGFSRHDNKESNDLVDSVVDRDRVQPTKPLAKKGVVADERTVGRPSRHRRQNVSKTDFELICNALFSSDEDTNDGVGDGPGTSASCAHLPDVEEDYVQVRPTSITSLSIDQFVNDNRKEILFDRIPRYGDKDFLDASLYQNIQKFLSENPMSSGALSVTVDLLEYPPKLVPRPRNRLLRPVIIDGSAVAGCFDKEYSVHWGRSLDPAKLLWASNKVLPMKPICLTVAMFLLRGHKVTVLLPTYYRDAYISGMRNKVDDLEALKVLTNLQIVQFAELKGVDSVMDAIRREVDKVDALLISSGSFDVREDWPRRPTFPPPADQQQQQMLPSAFTKASKRMLTPTFYGRNRDMTMSFGFHTKEDGTWRIVEEEHMCYYEPHMDLDSNIDDEGRICQQLLFEDQVQLLVSLKDLFEWPALYRRAIAAVLRLEHLATSAS</sequence>